<dbReference type="OrthoDB" id="1049592at2"/>
<proteinExistence type="predicted"/>
<dbReference type="Proteomes" id="UP000322918">
    <property type="component" value="Unassembled WGS sequence"/>
</dbReference>
<keyword evidence="1" id="KW-1133">Transmembrane helix</keyword>
<protein>
    <recommendedName>
        <fullName evidence="4">DUF2892 domain-containing protein</fullName>
    </recommendedName>
</protein>
<dbReference type="EMBL" id="VWNE01000041">
    <property type="protein sequence ID" value="KAA8476780.1"/>
    <property type="molecule type" value="Genomic_DNA"/>
</dbReference>
<comment type="caution">
    <text evidence="2">The sequence shown here is derived from an EMBL/GenBank/DDBJ whole genome shotgun (WGS) entry which is preliminary data.</text>
</comment>
<reference evidence="2 3" key="1">
    <citation type="submission" date="2019-09" db="EMBL/GenBank/DDBJ databases">
        <title>Pararcticibacter amylolyticus gen. nov., sp. nov., isolated from a rottenly hemp rope, and reclassification of Pedobacter tournemirensis as Pararcticibacter tournemirensis comb. nov.</title>
        <authorList>
            <person name="Cai Y."/>
        </authorList>
    </citation>
    <scope>NUCLEOTIDE SEQUENCE [LARGE SCALE GENOMIC DNA]</scope>
    <source>
        <strain evidence="2 3">TF5-37.2-LB10</strain>
    </source>
</reference>
<name>A0A5M9GR06_9SPHI</name>
<organism evidence="2 3">
    <name type="scientific">Arcticibacter tournemirensis</name>
    <dbReference type="NCBI Taxonomy" id="699437"/>
    <lineage>
        <taxon>Bacteria</taxon>
        <taxon>Pseudomonadati</taxon>
        <taxon>Bacteroidota</taxon>
        <taxon>Sphingobacteriia</taxon>
        <taxon>Sphingobacteriales</taxon>
        <taxon>Sphingobacteriaceae</taxon>
        <taxon>Arcticibacter</taxon>
    </lineage>
</organism>
<accession>A0A5M9GR06</accession>
<sequence>MEKIKQEDRMNTLKNTILNNWHFMRWFRLVIGLIVLVEAFRASSGWLGLMAALFLYQAIFNAGCCAGSSCSIPAQRQKKH</sequence>
<evidence type="ECO:0008006" key="4">
    <source>
        <dbReference type="Google" id="ProtNLM"/>
    </source>
</evidence>
<evidence type="ECO:0000313" key="2">
    <source>
        <dbReference type="EMBL" id="KAA8476780.1"/>
    </source>
</evidence>
<dbReference type="AlphaFoldDB" id="A0A5M9GR06"/>
<keyword evidence="3" id="KW-1185">Reference proteome</keyword>
<gene>
    <name evidence="2" type="ORF">F1649_19605</name>
</gene>
<feature type="transmembrane region" description="Helical" evidence="1">
    <location>
        <begin position="21"/>
        <end position="40"/>
    </location>
</feature>
<keyword evidence="1" id="KW-0812">Transmembrane</keyword>
<evidence type="ECO:0000313" key="3">
    <source>
        <dbReference type="Proteomes" id="UP000322918"/>
    </source>
</evidence>
<keyword evidence="1" id="KW-0472">Membrane</keyword>
<evidence type="ECO:0000256" key="1">
    <source>
        <dbReference type="SAM" id="Phobius"/>
    </source>
</evidence>
<feature type="transmembrane region" description="Helical" evidence="1">
    <location>
        <begin position="46"/>
        <end position="72"/>
    </location>
</feature>